<reference evidence="2" key="1">
    <citation type="book" date="2014" name="THE 24TH EUROPEAN CONGRESS OF CLINICAL MICROBIOLOGY AND INFECTIOUS DISEASES" publisher="ECCMID 2014" city="Barcelona, Spain">
        <title>Identification of resistance genes in three multidrug-resistant Bacteroides fragilis isolates by whole genome sequencing.</title>
        <editorList>
            <person name="Unknown"/>
            <person name="A."/>
        </editorList>
        <authorList>
            <person name="Sydenham T.V."/>
            <person name="Hasman H."/>
            <person name="Wang M."/>
            <person name="Soki J."/>
            <person name="Nagy E."/>
            <person name="Justesen U.S."/>
        </authorList>
    </citation>
    <scope>NUCLEOTIDE SEQUENCE</scope>
    <source>
        <strain evidence="2">DCMOUH0018B</strain>
    </source>
</reference>
<dbReference type="GO" id="GO:0006508">
    <property type="term" value="P:proteolysis"/>
    <property type="evidence" value="ECO:0007669"/>
    <property type="project" value="InterPro"/>
</dbReference>
<dbReference type="AlphaFoldDB" id="A0A0I9S601"/>
<proteinExistence type="predicted"/>
<dbReference type="PATRIC" id="fig|817.53.peg.4129"/>
<dbReference type="EMBL" id="JAPUAC010000016">
    <property type="protein sequence ID" value="MCZ2656013.1"/>
    <property type="molecule type" value="Genomic_DNA"/>
</dbReference>
<comment type="caution">
    <text evidence="2">The sequence shown here is derived from an EMBL/GenBank/DDBJ whole genome shotgun (WGS) entry which is preliminary data.</text>
</comment>
<dbReference type="RefSeq" id="WP_044301780.1">
    <property type="nucleotide sequence ID" value="NZ_CAEUHN010000001.1"/>
</dbReference>
<organism evidence="2">
    <name type="scientific">Bacteroides fragilis</name>
    <dbReference type="NCBI Taxonomy" id="817"/>
    <lineage>
        <taxon>Bacteria</taxon>
        <taxon>Pseudomonadati</taxon>
        <taxon>Bacteroidota</taxon>
        <taxon>Bacteroidia</taxon>
        <taxon>Bacteroidales</taxon>
        <taxon>Bacteroidaceae</taxon>
        <taxon>Bacteroides</taxon>
    </lineage>
</organism>
<sequence>MKKIIKKRYVIVVILVALFAIPTYEYIQSLRLYFKFSSKINPYTDPILKEKSKNETFIPSTFDVNARLFYLCKIWGFIKYYREDMRLSTSQIDSLLLTNISEVIRSDSKIEYHSILERVISFPILPQFEKKNPYPDINDYALINNGWMSDTICLNMSIKKTLEDIFYAHSGRKNRYVFNKSTGNISFIDKAGHSTFPETDRRLLGLFDYWNIINYFYVYKNYIDDSWDRVLHESIQRFMLADSPKKYHMEIRRLTNRLKDTHASYPATIDEYMFGAYRPNFRMSLINDTFVISQIRVAEYDQGLFKLGDVVLQIDGHKTHQLADSLRDFVCGGNYWSDQMFVCNAILSKSDSVTEFTLLRERDTLSIKSINYKAYDLFQNERTYDREHKKQTLYHWVNDTIAYLNLRFSSANNIYDNYNAIKTASVIILDMRSYPDTDIIWPLTDLFVPPNSFFAYTTYPDTRFPGMLRYCRSSSGRIGREDYFKGRIIVLVNEWTRSFSEYATMALQMNPRTITVGNSTSGADGNISLFTFPGEVRTIYSGIGIYYPDFTPTQRVGVRVDYTVEPKINDIKKKIDTAYEEAITIAKQEK</sequence>
<dbReference type="EMBL" id="JMZZ02000224">
    <property type="protein sequence ID" value="KFX73122.1"/>
    <property type="molecule type" value="Genomic_DNA"/>
</dbReference>
<dbReference type="InterPro" id="IPR036034">
    <property type="entry name" value="PDZ_sf"/>
</dbReference>
<evidence type="ECO:0000313" key="3">
    <source>
        <dbReference type="EMBL" id="MCZ2656013.1"/>
    </source>
</evidence>
<protein>
    <submittedName>
        <fullName evidence="2">Peptidase S41</fullName>
    </submittedName>
    <submittedName>
        <fullName evidence="3">S41 family peptidase</fullName>
    </submittedName>
</protein>
<accession>A0A0I9S601</accession>
<dbReference type="Gene3D" id="3.90.226.10">
    <property type="entry name" value="2-enoyl-CoA Hydratase, Chain A, domain 1"/>
    <property type="match status" value="1"/>
</dbReference>
<feature type="domain" description="Tail specific protease" evidence="1">
    <location>
        <begin position="477"/>
        <end position="564"/>
    </location>
</feature>
<dbReference type="Pfam" id="PF03572">
    <property type="entry name" value="Peptidase_S41"/>
    <property type="match status" value="1"/>
</dbReference>
<evidence type="ECO:0000259" key="1">
    <source>
        <dbReference type="Pfam" id="PF03572"/>
    </source>
</evidence>
<dbReference type="GO" id="GO:0008236">
    <property type="term" value="F:serine-type peptidase activity"/>
    <property type="evidence" value="ECO:0007669"/>
    <property type="project" value="InterPro"/>
</dbReference>
<dbReference type="InterPro" id="IPR005151">
    <property type="entry name" value="Tail-specific_protease"/>
</dbReference>
<dbReference type="InterPro" id="IPR029045">
    <property type="entry name" value="ClpP/crotonase-like_dom_sf"/>
</dbReference>
<name>A0A0I9S601_BACFG</name>
<reference evidence="3" key="3">
    <citation type="submission" date="2022-12" db="EMBL/GenBank/DDBJ databases">
        <title>Development of a Multilocus Sequence Typing Scheme for Bacteroides fragilis Based on Whole Genome Sequencing Data and Clinical Application.</title>
        <authorList>
            <person name="Nielsen F.D."/>
            <person name="Justesen U.S."/>
        </authorList>
    </citation>
    <scope>NUCLEOTIDE SEQUENCE</scope>
    <source>
        <strain evidence="3">BF_BC_ODE_DK_2015_2</strain>
    </source>
</reference>
<reference evidence="2" key="2">
    <citation type="submission" date="2014-07" db="EMBL/GenBank/DDBJ databases">
        <title>Genetics and epidemiology of antimicrobial resistance in B. fragilis group.</title>
        <authorList>
            <person name="Sydenham T.V."/>
            <person name="Hasman H."/>
            <person name="Kemp M."/>
            <person name="Justesen U.S."/>
        </authorList>
    </citation>
    <scope>NUCLEOTIDE SEQUENCE [LARGE SCALE GENOMIC DNA]</scope>
    <source>
        <strain evidence="2">DCMOUH0018B</strain>
    </source>
</reference>
<evidence type="ECO:0000313" key="2">
    <source>
        <dbReference type="EMBL" id="KFX73122.1"/>
    </source>
</evidence>
<dbReference type="SUPFAM" id="SSF52096">
    <property type="entry name" value="ClpP/crotonase"/>
    <property type="match status" value="1"/>
</dbReference>
<dbReference type="Gene3D" id="2.30.42.10">
    <property type="match status" value="1"/>
</dbReference>
<dbReference type="Proteomes" id="UP001075704">
    <property type="component" value="Unassembled WGS sequence"/>
</dbReference>
<gene>
    <name evidence="2" type="ORF">EE52_0220000</name>
    <name evidence="3" type="ORF">O1422_17800</name>
</gene>